<sequence>MYLITWLVSVLSFAASTLSLKMNLTPAQRNVTQGKEQEFKYLPKNRTPTNITFLDSLTNTTGHVIDGARNGTFNWTAPADLEARGGYFFVLRQTVNNATITVMSDSEFQILEKPKPEPSDKPEHKSGAVTLDTGFPKLVETVIVAGIAMVLGPLVL</sequence>
<accession>A0A6A5VCF4</accession>
<dbReference type="AlphaFoldDB" id="A0A6A5VCF4"/>
<feature type="signal peptide" evidence="1">
    <location>
        <begin position="1"/>
        <end position="19"/>
    </location>
</feature>
<dbReference type="OrthoDB" id="3767596at2759"/>
<keyword evidence="1" id="KW-0732">Signal</keyword>
<evidence type="ECO:0000313" key="2">
    <source>
        <dbReference type="EMBL" id="KAF1974825.1"/>
    </source>
</evidence>
<name>A0A6A5VCF4_9PLEO</name>
<dbReference type="EMBL" id="ML976673">
    <property type="protein sequence ID" value="KAF1974825.1"/>
    <property type="molecule type" value="Genomic_DNA"/>
</dbReference>
<reference evidence="2" key="1">
    <citation type="journal article" date="2020" name="Stud. Mycol.">
        <title>101 Dothideomycetes genomes: a test case for predicting lifestyles and emergence of pathogens.</title>
        <authorList>
            <person name="Haridas S."/>
            <person name="Albert R."/>
            <person name="Binder M."/>
            <person name="Bloem J."/>
            <person name="Labutti K."/>
            <person name="Salamov A."/>
            <person name="Andreopoulos B."/>
            <person name="Baker S."/>
            <person name="Barry K."/>
            <person name="Bills G."/>
            <person name="Bluhm B."/>
            <person name="Cannon C."/>
            <person name="Castanera R."/>
            <person name="Culley D."/>
            <person name="Daum C."/>
            <person name="Ezra D."/>
            <person name="Gonzalez J."/>
            <person name="Henrissat B."/>
            <person name="Kuo A."/>
            <person name="Liang C."/>
            <person name="Lipzen A."/>
            <person name="Lutzoni F."/>
            <person name="Magnuson J."/>
            <person name="Mondo S."/>
            <person name="Nolan M."/>
            <person name="Ohm R."/>
            <person name="Pangilinan J."/>
            <person name="Park H.-J."/>
            <person name="Ramirez L."/>
            <person name="Alfaro M."/>
            <person name="Sun H."/>
            <person name="Tritt A."/>
            <person name="Yoshinaga Y."/>
            <person name="Zwiers L.-H."/>
            <person name="Turgeon B."/>
            <person name="Goodwin S."/>
            <person name="Spatafora J."/>
            <person name="Crous P."/>
            <person name="Grigoriev I."/>
        </authorList>
    </citation>
    <scope>NUCLEOTIDE SEQUENCE</scope>
    <source>
        <strain evidence="2">CBS 107.79</strain>
    </source>
</reference>
<evidence type="ECO:0000256" key="1">
    <source>
        <dbReference type="SAM" id="SignalP"/>
    </source>
</evidence>
<evidence type="ECO:0000313" key="3">
    <source>
        <dbReference type="Proteomes" id="UP000800036"/>
    </source>
</evidence>
<proteinExistence type="predicted"/>
<organism evidence="2 3">
    <name type="scientific">Bimuria novae-zelandiae CBS 107.79</name>
    <dbReference type="NCBI Taxonomy" id="1447943"/>
    <lineage>
        <taxon>Eukaryota</taxon>
        <taxon>Fungi</taxon>
        <taxon>Dikarya</taxon>
        <taxon>Ascomycota</taxon>
        <taxon>Pezizomycotina</taxon>
        <taxon>Dothideomycetes</taxon>
        <taxon>Pleosporomycetidae</taxon>
        <taxon>Pleosporales</taxon>
        <taxon>Massarineae</taxon>
        <taxon>Didymosphaeriaceae</taxon>
        <taxon>Bimuria</taxon>
    </lineage>
</organism>
<feature type="chain" id="PRO_5025458056" evidence="1">
    <location>
        <begin position="20"/>
        <end position="156"/>
    </location>
</feature>
<dbReference type="Proteomes" id="UP000800036">
    <property type="component" value="Unassembled WGS sequence"/>
</dbReference>
<protein>
    <submittedName>
        <fullName evidence="2">Uncharacterized protein</fullName>
    </submittedName>
</protein>
<keyword evidence="3" id="KW-1185">Reference proteome</keyword>
<gene>
    <name evidence="2" type="ORF">BU23DRAFT_598134</name>
</gene>